<reference evidence="3 4" key="1">
    <citation type="submission" date="2022-09" db="EMBL/GenBank/DDBJ databases">
        <title>New species of Phenylobacterium.</title>
        <authorList>
            <person name="Mieszkin S."/>
        </authorList>
    </citation>
    <scope>NUCLEOTIDE SEQUENCE [LARGE SCALE GENOMIC DNA]</scope>
    <source>
        <strain evidence="3 4">HK31-G</strain>
    </source>
</reference>
<dbReference type="PANTHER" id="PTHR21198:SF7">
    <property type="entry name" value="ASPARTATE-GLUTAMATE RACEMASE FAMILY"/>
    <property type="match status" value="1"/>
</dbReference>
<dbReference type="RefSeq" id="WP_377371388.1">
    <property type="nucleotide sequence ID" value="NZ_JAOTJD010000046.1"/>
</dbReference>
<organism evidence="3 4">
    <name type="scientific">Phenylobacterium ferrooxidans</name>
    <dbReference type="NCBI Taxonomy" id="2982689"/>
    <lineage>
        <taxon>Bacteria</taxon>
        <taxon>Pseudomonadati</taxon>
        <taxon>Pseudomonadota</taxon>
        <taxon>Alphaproteobacteria</taxon>
        <taxon>Caulobacterales</taxon>
        <taxon>Caulobacteraceae</taxon>
        <taxon>Phenylobacterium</taxon>
    </lineage>
</organism>
<dbReference type="InterPro" id="IPR015942">
    <property type="entry name" value="Asp/Glu/hydantoin_racemase"/>
</dbReference>
<dbReference type="NCBIfam" id="TIGR00035">
    <property type="entry name" value="asp_race"/>
    <property type="match status" value="1"/>
</dbReference>
<keyword evidence="4" id="KW-1185">Reference proteome</keyword>
<dbReference type="InterPro" id="IPR001920">
    <property type="entry name" value="Asp/Glu_race"/>
</dbReference>
<comment type="similarity">
    <text evidence="1">Belongs to the aspartate/glutamate racemases family.</text>
</comment>
<evidence type="ECO:0000313" key="3">
    <source>
        <dbReference type="EMBL" id="MFD3266089.1"/>
    </source>
</evidence>
<protein>
    <submittedName>
        <fullName evidence="3">Aspartate/glutamate racemase family protein</fullName>
    </submittedName>
</protein>
<dbReference type="Proteomes" id="UP001598130">
    <property type="component" value="Unassembled WGS sequence"/>
</dbReference>
<comment type="caution">
    <text evidence="3">The sequence shown here is derived from an EMBL/GenBank/DDBJ whole genome shotgun (WGS) entry which is preliminary data.</text>
</comment>
<evidence type="ECO:0000256" key="1">
    <source>
        <dbReference type="ARBA" id="ARBA00007847"/>
    </source>
</evidence>
<dbReference type="Gene3D" id="3.40.50.1860">
    <property type="match status" value="2"/>
</dbReference>
<dbReference type="Pfam" id="PF01177">
    <property type="entry name" value="Asp_Glu_race"/>
    <property type="match status" value="1"/>
</dbReference>
<dbReference type="EMBL" id="JAOTJD010000046">
    <property type="protein sequence ID" value="MFD3266089.1"/>
    <property type="molecule type" value="Genomic_DNA"/>
</dbReference>
<evidence type="ECO:0000313" key="4">
    <source>
        <dbReference type="Proteomes" id="UP001598130"/>
    </source>
</evidence>
<gene>
    <name evidence="3" type="ORF">OCL97_19195</name>
</gene>
<dbReference type="InterPro" id="IPR018187">
    <property type="entry name" value="Asp/Glu_racemase_AS_1"/>
</dbReference>
<keyword evidence="2" id="KW-0413">Isomerase</keyword>
<sequence>MKTLGLLGGMSAESTTLYYQELNRLVRERLGGLHSAQLLLWSVDFAGIAELQAAGDWEQAGAVLADAARRLEGAGAEAILICANTMHLVADQVQAAVAVPVIHIADATARAVKAVGCSRPLLLATRFTMEKDFYRGRLAGQGVDALVPDQADRDRLHDIIYDELCQGVISAASKTEVLAMIAKAGAADCVIFGCTEIGLLLKPADLSLPVVDTALVHAEAGVDFALATPA</sequence>
<evidence type="ECO:0000256" key="2">
    <source>
        <dbReference type="ARBA" id="ARBA00023235"/>
    </source>
</evidence>
<dbReference type="InterPro" id="IPR004380">
    <property type="entry name" value="Asp_race"/>
</dbReference>
<accession>A0ABW6CTI5</accession>
<dbReference type="PROSITE" id="PS00923">
    <property type="entry name" value="ASP_GLU_RACEMASE_1"/>
    <property type="match status" value="1"/>
</dbReference>
<name>A0ABW6CTI5_9CAUL</name>
<dbReference type="PANTHER" id="PTHR21198">
    <property type="entry name" value="GLUTAMATE RACEMASE"/>
    <property type="match status" value="1"/>
</dbReference>
<dbReference type="SUPFAM" id="SSF53681">
    <property type="entry name" value="Aspartate/glutamate racemase"/>
    <property type="match status" value="2"/>
</dbReference>
<proteinExistence type="inferred from homology"/>